<reference evidence="1" key="1">
    <citation type="journal article" date="2019" name="bioRxiv">
        <title>The Genome of the Zebra Mussel, Dreissena polymorpha: A Resource for Invasive Species Research.</title>
        <authorList>
            <person name="McCartney M.A."/>
            <person name="Auch B."/>
            <person name="Kono T."/>
            <person name="Mallez S."/>
            <person name="Zhang Y."/>
            <person name="Obille A."/>
            <person name="Becker A."/>
            <person name="Abrahante J.E."/>
            <person name="Garbe J."/>
            <person name="Badalamenti J.P."/>
            <person name="Herman A."/>
            <person name="Mangelson H."/>
            <person name="Liachko I."/>
            <person name="Sullivan S."/>
            <person name="Sone E.D."/>
            <person name="Koren S."/>
            <person name="Silverstein K.A.T."/>
            <person name="Beckman K.B."/>
            <person name="Gohl D.M."/>
        </authorList>
    </citation>
    <scope>NUCLEOTIDE SEQUENCE</scope>
    <source>
        <strain evidence="1">Duluth1</strain>
        <tissue evidence="1">Whole animal</tissue>
    </source>
</reference>
<dbReference type="AlphaFoldDB" id="A0A9D4E3X5"/>
<evidence type="ECO:0000313" key="2">
    <source>
        <dbReference type="Proteomes" id="UP000828390"/>
    </source>
</evidence>
<gene>
    <name evidence="1" type="ORF">DPMN_173270</name>
</gene>
<evidence type="ECO:0000313" key="1">
    <source>
        <dbReference type="EMBL" id="KAH3771941.1"/>
    </source>
</evidence>
<dbReference type="EMBL" id="JAIWYP010000009">
    <property type="protein sequence ID" value="KAH3771941.1"/>
    <property type="molecule type" value="Genomic_DNA"/>
</dbReference>
<keyword evidence="2" id="KW-1185">Reference proteome</keyword>
<dbReference type="Proteomes" id="UP000828390">
    <property type="component" value="Unassembled WGS sequence"/>
</dbReference>
<reference evidence="1" key="2">
    <citation type="submission" date="2020-11" db="EMBL/GenBank/DDBJ databases">
        <authorList>
            <person name="McCartney M.A."/>
            <person name="Auch B."/>
            <person name="Kono T."/>
            <person name="Mallez S."/>
            <person name="Becker A."/>
            <person name="Gohl D.M."/>
            <person name="Silverstein K.A.T."/>
            <person name="Koren S."/>
            <person name="Bechman K.B."/>
            <person name="Herman A."/>
            <person name="Abrahante J.E."/>
            <person name="Garbe J."/>
        </authorList>
    </citation>
    <scope>NUCLEOTIDE SEQUENCE</scope>
    <source>
        <strain evidence="1">Duluth1</strain>
        <tissue evidence="1">Whole animal</tissue>
    </source>
</reference>
<proteinExistence type="predicted"/>
<accession>A0A9D4E3X5</accession>
<protein>
    <submittedName>
        <fullName evidence="1">Uncharacterized protein</fullName>
    </submittedName>
</protein>
<sequence length="80" mass="8864">MQFYKKNGQMGTGVRLRTVGRSRAEIVENIPSLWLFGVWLVGVGEVKFAATFPPPVLDHLAPVPGNGYWPDYVATSVFAR</sequence>
<comment type="caution">
    <text evidence="1">The sequence shown here is derived from an EMBL/GenBank/DDBJ whole genome shotgun (WGS) entry which is preliminary data.</text>
</comment>
<name>A0A9D4E3X5_DREPO</name>
<organism evidence="1 2">
    <name type="scientific">Dreissena polymorpha</name>
    <name type="common">Zebra mussel</name>
    <name type="synonym">Mytilus polymorpha</name>
    <dbReference type="NCBI Taxonomy" id="45954"/>
    <lineage>
        <taxon>Eukaryota</taxon>
        <taxon>Metazoa</taxon>
        <taxon>Spiralia</taxon>
        <taxon>Lophotrochozoa</taxon>
        <taxon>Mollusca</taxon>
        <taxon>Bivalvia</taxon>
        <taxon>Autobranchia</taxon>
        <taxon>Heteroconchia</taxon>
        <taxon>Euheterodonta</taxon>
        <taxon>Imparidentia</taxon>
        <taxon>Neoheterodontei</taxon>
        <taxon>Myida</taxon>
        <taxon>Dreissenoidea</taxon>
        <taxon>Dreissenidae</taxon>
        <taxon>Dreissena</taxon>
    </lineage>
</organism>